<sequence>MFSLKVTVPKDIQADKPFNVEGVMVNDSGRSWEISHGADMFNYIIYDKNGEVVLQDSELRMVNAIGIMKLLKANEAYVYDGEGHV</sequence>
<protein>
    <submittedName>
        <fullName evidence="1">Uncharacterized protein</fullName>
    </submittedName>
</protein>
<gene>
    <name evidence="1" type="ORF">EHS13_10460</name>
</gene>
<accession>A0A6B8RI97</accession>
<dbReference type="KEGG" id="ppsc:EHS13_10460"/>
<evidence type="ECO:0000313" key="2">
    <source>
        <dbReference type="Proteomes" id="UP000426246"/>
    </source>
</evidence>
<proteinExistence type="predicted"/>
<dbReference type="OrthoDB" id="2610729at2"/>
<organism evidence="1 2">
    <name type="scientific">Paenibacillus psychroresistens</name>
    <dbReference type="NCBI Taxonomy" id="1778678"/>
    <lineage>
        <taxon>Bacteria</taxon>
        <taxon>Bacillati</taxon>
        <taxon>Bacillota</taxon>
        <taxon>Bacilli</taxon>
        <taxon>Bacillales</taxon>
        <taxon>Paenibacillaceae</taxon>
        <taxon>Paenibacillus</taxon>
    </lineage>
</organism>
<dbReference type="AlphaFoldDB" id="A0A6B8RI97"/>
<keyword evidence="2" id="KW-1185">Reference proteome</keyword>
<dbReference type="RefSeq" id="WP_155700299.1">
    <property type="nucleotide sequence ID" value="NZ_CP034235.1"/>
</dbReference>
<dbReference type="Proteomes" id="UP000426246">
    <property type="component" value="Chromosome"/>
</dbReference>
<reference evidence="2" key="1">
    <citation type="submission" date="2018-11" db="EMBL/GenBank/DDBJ databases">
        <title>Complete genome sequence of Paenibacillus sp. ML311-T8.</title>
        <authorList>
            <person name="Nam Y.-D."/>
            <person name="Kang J."/>
            <person name="Chung W.-H."/>
            <person name="Park Y.S."/>
        </authorList>
    </citation>
    <scope>NUCLEOTIDE SEQUENCE [LARGE SCALE GENOMIC DNA]</scope>
    <source>
        <strain evidence="2">ML311-T8</strain>
    </source>
</reference>
<evidence type="ECO:0000313" key="1">
    <source>
        <dbReference type="EMBL" id="QGQ95282.1"/>
    </source>
</evidence>
<name>A0A6B8RI97_9BACL</name>
<dbReference type="EMBL" id="CP034235">
    <property type="protein sequence ID" value="QGQ95282.1"/>
    <property type="molecule type" value="Genomic_DNA"/>
</dbReference>